<evidence type="ECO:0000256" key="1">
    <source>
        <dbReference type="SAM" id="Phobius"/>
    </source>
</evidence>
<dbReference type="InterPro" id="IPR042280">
    <property type="entry name" value="SLC3A2"/>
</dbReference>
<keyword evidence="4" id="KW-1185">Reference proteome</keyword>
<protein>
    <recommendedName>
        <fullName evidence="2">Solute carrier family 3 member 2 N-terminal domain-containing protein</fullName>
    </recommendedName>
</protein>
<dbReference type="EMBL" id="SWLE01000003">
    <property type="protein sequence ID" value="TNN01800.1"/>
    <property type="molecule type" value="Genomic_DNA"/>
</dbReference>
<comment type="caution">
    <text evidence="3">The sequence shown here is derived from an EMBL/GenBank/DDBJ whole genome shotgun (WGS) entry which is preliminary data.</text>
</comment>
<accession>A0A4Z2CCC0</accession>
<dbReference type="Proteomes" id="UP000516260">
    <property type="component" value="Chromosome 11"/>
</dbReference>
<dbReference type="GO" id="GO:1904273">
    <property type="term" value="P:L-alanine import across plasma membrane"/>
    <property type="evidence" value="ECO:0007669"/>
    <property type="project" value="TreeGrafter"/>
</dbReference>
<dbReference type="Gene3D" id="3.20.20.80">
    <property type="entry name" value="Glycosidases"/>
    <property type="match status" value="1"/>
</dbReference>
<keyword evidence="1" id="KW-0812">Transmembrane</keyword>
<dbReference type="GO" id="GO:0015180">
    <property type="term" value="F:L-alanine transmembrane transporter activity"/>
    <property type="evidence" value="ECO:0007669"/>
    <property type="project" value="TreeGrafter"/>
</dbReference>
<evidence type="ECO:0000313" key="4">
    <source>
        <dbReference type="Proteomes" id="UP000516260"/>
    </source>
</evidence>
<dbReference type="PANTHER" id="PTHR46673:SF2">
    <property type="entry name" value="4F2 CELL-SURFACE ANTIGEN HEAVY CHAIN-LIKE"/>
    <property type="match status" value="1"/>
</dbReference>
<dbReference type="GO" id="GO:0016323">
    <property type="term" value="C:basolateral plasma membrane"/>
    <property type="evidence" value="ECO:0007669"/>
    <property type="project" value="TreeGrafter"/>
</dbReference>
<organism evidence="3 4">
    <name type="scientific">Takifugu bimaculatus</name>
    <dbReference type="NCBI Taxonomy" id="433685"/>
    <lineage>
        <taxon>Eukaryota</taxon>
        <taxon>Metazoa</taxon>
        <taxon>Chordata</taxon>
        <taxon>Craniata</taxon>
        <taxon>Vertebrata</taxon>
        <taxon>Euteleostomi</taxon>
        <taxon>Actinopterygii</taxon>
        <taxon>Neopterygii</taxon>
        <taxon>Teleostei</taxon>
        <taxon>Neoteleostei</taxon>
        <taxon>Acanthomorphata</taxon>
        <taxon>Eupercaria</taxon>
        <taxon>Tetraodontiformes</taxon>
        <taxon>Tetradontoidea</taxon>
        <taxon>Tetraodontidae</taxon>
        <taxon>Takifugu</taxon>
    </lineage>
</organism>
<evidence type="ECO:0000259" key="2">
    <source>
        <dbReference type="Pfam" id="PF16028"/>
    </source>
</evidence>
<sequence length="483" mass="52993">MPLNAGDGGYGAAPGARLVAGEDSESAPLLVARDPYQWKPLTPEELEVAAGGPGWKKMRCYLIAVFWFVWLAMLAGSVTVVVMTPRPVVTSLTWWQKSLFYQVQPRRFMVKDADESSGFRALCEQLADFKALSAGALILQGVFGDTLSPFRPTPTDKFRASVAQIQHLLTDSNKLGLKVVLDICDVTFKSPPGPEFLKHANIFQQHALQFWLEQGVAGFAICDTDAAYSEAGGVRFQRHFDSSSETGGQLFKRNPSDFRILVVRQTGRIRSPLNATLVDVVMRSILPSSPQHLSASDVRDAIETHLQTREEDIWIGWTAGRKVPQELEKLLLVLMMTLPGSPAVQYNGDIDQTQVTGKARRSSLALLTSLSNSRSREEALLFGSFFSLSFSSLSNSSLNSSSSSAPPPPILAFLRSWSCVQFAVLLNVGPELRAVDPAWASSLPDTGMFVASTEMDRLGSTTLNELHLRPYEAVIIKLLETRS</sequence>
<keyword evidence="1" id="KW-1133">Transmembrane helix</keyword>
<dbReference type="GO" id="GO:0015190">
    <property type="term" value="F:L-leucine transmembrane transporter activity"/>
    <property type="evidence" value="ECO:0007669"/>
    <property type="project" value="TreeGrafter"/>
</dbReference>
<evidence type="ECO:0000313" key="3">
    <source>
        <dbReference type="EMBL" id="TNN01800.1"/>
    </source>
</evidence>
<dbReference type="SUPFAM" id="SSF51445">
    <property type="entry name" value="(Trans)glycosidases"/>
    <property type="match status" value="1"/>
</dbReference>
<dbReference type="AlphaFoldDB" id="A0A4Z2CCC0"/>
<dbReference type="GO" id="GO:0016324">
    <property type="term" value="C:apical plasma membrane"/>
    <property type="evidence" value="ECO:0007669"/>
    <property type="project" value="TreeGrafter"/>
</dbReference>
<dbReference type="GO" id="GO:1903801">
    <property type="term" value="P:L-leucine import across plasma membrane"/>
    <property type="evidence" value="ECO:0007669"/>
    <property type="project" value="TreeGrafter"/>
</dbReference>
<dbReference type="GO" id="GO:0015823">
    <property type="term" value="P:phenylalanine transport"/>
    <property type="evidence" value="ECO:0007669"/>
    <property type="project" value="TreeGrafter"/>
</dbReference>
<dbReference type="GO" id="GO:0015173">
    <property type="term" value="F:aromatic amino acid transmembrane transporter activity"/>
    <property type="evidence" value="ECO:0007669"/>
    <property type="project" value="TreeGrafter"/>
</dbReference>
<name>A0A4Z2CCC0_9TELE</name>
<dbReference type="Pfam" id="PF16028">
    <property type="entry name" value="SLC3A2_N"/>
    <property type="match status" value="1"/>
</dbReference>
<feature type="domain" description="Solute carrier family 3 member 2 N-terminal" evidence="2">
    <location>
        <begin position="41"/>
        <end position="99"/>
    </location>
</feature>
<gene>
    <name evidence="3" type="ORF">fugu_011182</name>
</gene>
<dbReference type="InterPro" id="IPR031984">
    <property type="entry name" value="SLC3A2_N"/>
</dbReference>
<keyword evidence="1" id="KW-0472">Membrane</keyword>
<dbReference type="PANTHER" id="PTHR46673">
    <property type="entry name" value="4F2 CELL-SURFACE ANTIGEN HEAVY CHAIN"/>
    <property type="match status" value="1"/>
</dbReference>
<dbReference type="InterPro" id="IPR017853">
    <property type="entry name" value="GH"/>
</dbReference>
<reference evidence="3 4" key="1">
    <citation type="submission" date="2019-04" db="EMBL/GenBank/DDBJ databases">
        <title>The sequence and de novo assembly of Takifugu bimaculatus genome using PacBio and Hi-C technologies.</title>
        <authorList>
            <person name="Xu P."/>
            <person name="Liu B."/>
            <person name="Zhou Z."/>
        </authorList>
    </citation>
    <scope>NUCLEOTIDE SEQUENCE [LARGE SCALE GENOMIC DNA]</scope>
    <source>
        <strain evidence="3">TB-2018</strain>
        <tissue evidence="3">Muscle</tissue>
    </source>
</reference>
<proteinExistence type="predicted"/>
<feature type="transmembrane region" description="Helical" evidence="1">
    <location>
        <begin position="61"/>
        <end position="83"/>
    </location>
</feature>